<accession>A0A9P5WZS3</accession>
<protein>
    <recommendedName>
        <fullName evidence="3">DEAD/DEAH box helicase domain-containing protein</fullName>
    </recommendedName>
</protein>
<proteinExistence type="predicted"/>
<dbReference type="Gene3D" id="3.40.50.300">
    <property type="entry name" value="P-loop containing nucleotide triphosphate hydrolases"/>
    <property type="match status" value="1"/>
</dbReference>
<evidence type="ECO:0000313" key="1">
    <source>
        <dbReference type="EMBL" id="KAF9442024.1"/>
    </source>
</evidence>
<comment type="caution">
    <text evidence="1">The sequence shown here is derived from an EMBL/GenBank/DDBJ whole genome shotgun (WGS) entry which is preliminary data.</text>
</comment>
<organism evidence="1 2">
    <name type="scientific">Macrolepiota fuliginosa MF-IS2</name>
    <dbReference type="NCBI Taxonomy" id="1400762"/>
    <lineage>
        <taxon>Eukaryota</taxon>
        <taxon>Fungi</taxon>
        <taxon>Dikarya</taxon>
        <taxon>Basidiomycota</taxon>
        <taxon>Agaricomycotina</taxon>
        <taxon>Agaricomycetes</taxon>
        <taxon>Agaricomycetidae</taxon>
        <taxon>Agaricales</taxon>
        <taxon>Agaricineae</taxon>
        <taxon>Agaricaceae</taxon>
        <taxon>Macrolepiota</taxon>
    </lineage>
</organism>
<dbReference type="AlphaFoldDB" id="A0A9P5WZS3"/>
<dbReference type="EMBL" id="MU151721">
    <property type="protein sequence ID" value="KAF9442024.1"/>
    <property type="molecule type" value="Genomic_DNA"/>
</dbReference>
<dbReference type="Proteomes" id="UP000807342">
    <property type="component" value="Unassembled WGS sequence"/>
</dbReference>
<gene>
    <name evidence="1" type="ORF">P691DRAFT_682390</name>
</gene>
<sequence>CWFQVKVAQALYSGKHVIGCAATRLGKMLSFWIALLIAIEDGLDLMTFVVTPLNLLEIQNA</sequence>
<dbReference type="OrthoDB" id="10261556at2759"/>
<dbReference type="SUPFAM" id="SSF52540">
    <property type="entry name" value="P-loop containing nucleoside triphosphate hydrolases"/>
    <property type="match status" value="1"/>
</dbReference>
<evidence type="ECO:0008006" key="3">
    <source>
        <dbReference type="Google" id="ProtNLM"/>
    </source>
</evidence>
<name>A0A9P5WZS3_9AGAR</name>
<keyword evidence="2" id="KW-1185">Reference proteome</keyword>
<dbReference type="InterPro" id="IPR027417">
    <property type="entry name" value="P-loop_NTPase"/>
</dbReference>
<reference evidence="1" key="1">
    <citation type="submission" date="2020-11" db="EMBL/GenBank/DDBJ databases">
        <authorList>
            <consortium name="DOE Joint Genome Institute"/>
            <person name="Ahrendt S."/>
            <person name="Riley R."/>
            <person name="Andreopoulos W."/>
            <person name="Labutti K."/>
            <person name="Pangilinan J."/>
            <person name="Ruiz-Duenas F.J."/>
            <person name="Barrasa J.M."/>
            <person name="Sanchez-Garcia M."/>
            <person name="Camarero S."/>
            <person name="Miyauchi S."/>
            <person name="Serrano A."/>
            <person name="Linde D."/>
            <person name="Babiker R."/>
            <person name="Drula E."/>
            <person name="Ayuso-Fernandez I."/>
            <person name="Pacheco R."/>
            <person name="Padilla G."/>
            <person name="Ferreira P."/>
            <person name="Barriuso J."/>
            <person name="Kellner H."/>
            <person name="Castanera R."/>
            <person name="Alfaro M."/>
            <person name="Ramirez L."/>
            <person name="Pisabarro A.G."/>
            <person name="Kuo A."/>
            <person name="Tritt A."/>
            <person name="Lipzen A."/>
            <person name="He G."/>
            <person name="Yan M."/>
            <person name="Ng V."/>
            <person name="Cullen D."/>
            <person name="Martin F."/>
            <person name="Rosso M.-N."/>
            <person name="Henrissat B."/>
            <person name="Hibbett D."/>
            <person name="Martinez A.T."/>
            <person name="Grigoriev I.V."/>
        </authorList>
    </citation>
    <scope>NUCLEOTIDE SEQUENCE</scope>
    <source>
        <strain evidence="1">MF-IS2</strain>
    </source>
</reference>
<feature type="non-terminal residue" evidence="1">
    <location>
        <position position="1"/>
    </location>
</feature>
<evidence type="ECO:0000313" key="2">
    <source>
        <dbReference type="Proteomes" id="UP000807342"/>
    </source>
</evidence>